<dbReference type="EMBL" id="CP066558">
    <property type="protein sequence ID" value="QQF83237.1"/>
    <property type="molecule type" value="Genomic_DNA"/>
</dbReference>
<dbReference type="EMBL" id="SNRV01000002">
    <property type="protein sequence ID" value="TEW30918.1"/>
    <property type="molecule type" value="Genomic_DNA"/>
</dbReference>
<reference evidence="4 5" key="1">
    <citation type="submission" date="2019-03" db="EMBL/GenBank/DDBJ databases">
        <title>Horizontal Gene Transfer Machinery in Histophilus somni.</title>
        <authorList>
            <person name="Mostafa Nazari M."/>
            <person name="Liljebjelke K."/>
        </authorList>
    </citation>
    <scope>NUCLEOTIDE SEQUENCE [LARGE SCALE GENOMIC DNA]</scope>
    <source>
        <strain evidence="4 5">UOC-EPH-KLM-04</strain>
    </source>
</reference>
<dbReference type="PANTHER" id="PTHR43597:SF5">
    <property type="entry name" value="SUFE-LIKE PROTEIN 2, CHLOROPLASTIC"/>
    <property type="match status" value="1"/>
</dbReference>
<dbReference type="AlphaFoldDB" id="A0A9Q6P3V4"/>
<reference evidence="3 6" key="2">
    <citation type="submission" date="2020-12" db="EMBL/GenBank/DDBJ databases">
        <title>ASc-MMNZ-VFA-070.</title>
        <authorList>
            <person name="Schryvers A."/>
            <person name="Mostafa Nazari M."/>
            <person name="Farshchi Andisi V."/>
            <person name="Timsit E."/>
            <person name="Walter Morck D."/>
        </authorList>
    </citation>
    <scope>NUCLEOTIDE SEQUENCE [LARGE SCALE GENOMIC DNA]</scope>
    <source>
        <strain evidence="3 6">ASc-MMNZ-VFA-070</strain>
    </source>
</reference>
<dbReference type="Pfam" id="PF02657">
    <property type="entry name" value="SufE"/>
    <property type="match status" value="1"/>
</dbReference>
<accession>A0A9Q6P3V4</accession>
<organism evidence="3 6">
    <name type="scientific">Histophilus somni</name>
    <name type="common">Haemophilus somnus</name>
    <dbReference type="NCBI Taxonomy" id="731"/>
    <lineage>
        <taxon>Bacteria</taxon>
        <taxon>Pseudomonadati</taxon>
        <taxon>Pseudomonadota</taxon>
        <taxon>Gammaproteobacteria</taxon>
        <taxon>Pasteurellales</taxon>
        <taxon>Pasteurellaceae</taxon>
        <taxon>Histophilus</taxon>
    </lineage>
</organism>
<dbReference type="RefSeq" id="WP_075293926.1">
    <property type="nucleotide sequence ID" value="NZ_CP018802.1"/>
</dbReference>
<evidence type="ECO:0000259" key="2">
    <source>
        <dbReference type="Pfam" id="PF02657"/>
    </source>
</evidence>
<gene>
    <name evidence="4" type="ORF">E2R48_01795</name>
    <name evidence="3" type="ORF">JFL49_04885</name>
</gene>
<dbReference type="Proteomes" id="UP000595373">
    <property type="component" value="Chromosome"/>
</dbReference>
<comment type="similarity">
    <text evidence="1">Belongs to the SufE family.</text>
</comment>
<dbReference type="SUPFAM" id="SSF82649">
    <property type="entry name" value="SufE/NifU"/>
    <property type="match status" value="1"/>
</dbReference>
<dbReference type="OrthoDB" id="9799320at2"/>
<feature type="domain" description="Fe-S metabolism associated" evidence="2">
    <location>
        <begin position="3"/>
        <end position="123"/>
    </location>
</feature>
<sequence length="126" mass="14919">MIEQIKQAKNWEERYRLIILAGKNLRQPTEQQLAEMEIIQGCEVKVWFKCLLKTDRTFECHAYSEARIMNGLLWMLLQEMNGKQATQLAEFDLIQYFDELGIAQRLTDTRLNGLKQIEQKIKQATR</sequence>
<dbReference type="InterPro" id="IPR003808">
    <property type="entry name" value="Fe-S_metab-assoc_dom"/>
</dbReference>
<keyword evidence="6" id="KW-1185">Reference proteome</keyword>
<evidence type="ECO:0000313" key="6">
    <source>
        <dbReference type="Proteomes" id="UP000595373"/>
    </source>
</evidence>
<evidence type="ECO:0000313" key="4">
    <source>
        <dbReference type="EMBL" id="TEW30918.1"/>
    </source>
</evidence>
<name>A0A9Q6P3V4_HISSO</name>
<protein>
    <submittedName>
        <fullName evidence="3">SufE family protein</fullName>
    </submittedName>
</protein>
<evidence type="ECO:0000313" key="3">
    <source>
        <dbReference type="EMBL" id="QQF83237.1"/>
    </source>
</evidence>
<dbReference type="Proteomes" id="UP000297565">
    <property type="component" value="Unassembled WGS sequence"/>
</dbReference>
<evidence type="ECO:0000256" key="1">
    <source>
        <dbReference type="ARBA" id="ARBA00010282"/>
    </source>
</evidence>
<dbReference type="Gene3D" id="3.90.1010.10">
    <property type="match status" value="1"/>
</dbReference>
<evidence type="ECO:0000313" key="5">
    <source>
        <dbReference type="Proteomes" id="UP000297565"/>
    </source>
</evidence>
<dbReference type="PANTHER" id="PTHR43597">
    <property type="entry name" value="SULFUR ACCEPTOR PROTEIN CSDE"/>
    <property type="match status" value="1"/>
</dbReference>
<proteinExistence type="inferred from homology"/>